<dbReference type="CDD" id="cd00067">
    <property type="entry name" value="GAL4"/>
    <property type="match status" value="1"/>
</dbReference>
<evidence type="ECO:0000256" key="8">
    <source>
        <dbReference type="SAM" id="MobiDB-lite"/>
    </source>
</evidence>
<dbReference type="GO" id="GO:0006351">
    <property type="term" value="P:DNA-templated transcription"/>
    <property type="evidence" value="ECO:0007669"/>
    <property type="project" value="InterPro"/>
</dbReference>
<dbReference type="PANTHER" id="PTHR47782">
    <property type="entry name" value="ZN(II)2CYS6 TRANSCRIPTION FACTOR (EUROFUNG)-RELATED"/>
    <property type="match status" value="1"/>
</dbReference>
<dbReference type="GO" id="GO:0043565">
    <property type="term" value="F:sequence-specific DNA binding"/>
    <property type="evidence" value="ECO:0007669"/>
    <property type="project" value="TreeGrafter"/>
</dbReference>
<feature type="domain" description="Zn(2)-C6 fungal-type" evidence="9">
    <location>
        <begin position="13"/>
        <end position="43"/>
    </location>
</feature>
<dbReference type="InterPro" id="IPR036864">
    <property type="entry name" value="Zn2-C6_fun-type_DNA-bd_sf"/>
</dbReference>
<feature type="compositionally biased region" description="Basic and acidic residues" evidence="8">
    <location>
        <begin position="511"/>
        <end position="521"/>
    </location>
</feature>
<dbReference type="PROSITE" id="PS00463">
    <property type="entry name" value="ZN2_CY6_FUNGAL_1"/>
    <property type="match status" value="1"/>
</dbReference>
<reference evidence="10" key="1">
    <citation type="submission" date="2022-06" db="EMBL/GenBank/DDBJ databases">
        <authorList>
            <consortium name="SYNGENTA / RWTH Aachen University"/>
        </authorList>
    </citation>
    <scope>NUCLEOTIDE SEQUENCE</scope>
</reference>
<keyword evidence="2" id="KW-0479">Metal-binding</keyword>
<keyword evidence="3" id="KW-0862">Zinc</keyword>
<keyword evidence="11" id="KW-1185">Reference proteome</keyword>
<dbReference type="GO" id="GO:0005634">
    <property type="term" value="C:nucleus"/>
    <property type="evidence" value="ECO:0007669"/>
    <property type="project" value="UniProtKB-SubCell"/>
</dbReference>
<evidence type="ECO:0000256" key="6">
    <source>
        <dbReference type="ARBA" id="ARBA00023163"/>
    </source>
</evidence>
<evidence type="ECO:0000256" key="5">
    <source>
        <dbReference type="ARBA" id="ARBA00023125"/>
    </source>
</evidence>
<dbReference type="InterPro" id="IPR052202">
    <property type="entry name" value="Yeast_MetPath_Reg"/>
</dbReference>
<sequence>MIPATKRKRTANACSRCRTRKQRCDGFSLPCKNCARAGTECTFPEDASGERLLREHISVLEAKVNSLSVALKFHEPNHPILNSIENSNLSKNLLTTLANGIGFLSLTSGAEPLYVGGSSGASWGRIFSATKMNSKQASRFDSRSLSTSNHSSLRPPNSDSNSFPQNPPYYFSVSGSTGLSKESSKSSRIPYHLSTMFVFPSLLAFKPVSDQIFETVYSTIQARHCFMNFPKLKEWYDQRDKYCGQSEEVFDSESRTAAFFLWLSYALGLRLWEGQGRSLEGLPSYEHCFEAALQYFDRVESNTTTIQAFLLLAMFSYRSDKGLSAWHLGGLAMRTALELGLHRKTPKGKRTDPFTEEMRKRVWWSVYSLDRTMAMQLGRPIAIRDKEIDTELPLDIDCHITDPKEILSRRQAIDKALSDSKTNLDSNPYPLGCTSMSFSLHFIRLRIVLTKVKEKIYDDKPQRESHRTLQSDTQRSELDSLLSELEHWKNTIPTTKEQGKETESRPGSCFKENDQTESKSHAWKPEGIPFYSLEWFDLQLAIQTLLIPYSITAPLEDPYLKRAVQSATLSCKLQRNRVKHGSLAPLSLYSLHKLFMSGAFLIYASNRHRDFLNSEISIESDLMNNGHSQKNSKKRIKNSHSQDVYNTPDPIHACREVLKVYSSHYQTIQPYYKFYEQI</sequence>
<organism evidence="10 11">
    <name type="scientific">Phakopsora pachyrhizi</name>
    <name type="common">Asian soybean rust disease fungus</name>
    <dbReference type="NCBI Taxonomy" id="170000"/>
    <lineage>
        <taxon>Eukaryota</taxon>
        <taxon>Fungi</taxon>
        <taxon>Dikarya</taxon>
        <taxon>Basidiomycota</taxon>
        <taxon>Pucciniomycotina</taxon>
        <taxon>Pucciniomycetes</taxon>
        <taxon>Pucciniales</taxon>
        <taxon>Phakopsoraceae</taxon>
        <taxon>Phakopsora</taxon>
    </lineage>
</organism>
<dbReference type="GO" id="GO:0008270">
    <property type="term" value="F:zinc ion binding"/>
    <property type="evidence" value="ECO:0007669"/>
    <property type="project" value="InterPro"/>
</dbReference>
<keyword evidence="6" id="KW-0804">Transcription</keyword>
<protein>
    <submittedName>
        <fullName evidence="10">Fungal-specific transcription factor domain-domain-containing protein</fullName>
    </submittedName>
</protein>
<dbReference type="SMART" id="SM00066">
    <property type="entry name" value="GAL4"/>
    <property type="match status" value="1"/>
</dbReference>
<name>A0AAV0BI89_PHAPC</name>
<feature type="non-terminal residue" evidence="10">
    <location>
        <position position="678"/>
    </location>
</feature>
<gene>
    <name evidence="10" type="ORF">PPACK8108_LOCUS21775</name>
</gene>
<evidence type="ECO:0000256" key="4">
    <source>
        <dbReference type="ARBA" id="ARBA00023015"/>
    </source>
</evidence>
<dbReference type="InterPro" id="IPR001138">
    <property type="entry name" value="Zn2Cys6_DnaBD"/>
</dbReference>
<evidence type="ECO:0000313" key="11">
    <source>
        <dbReference type="Proteomes" id="UP001153365"/>
    </source>
</evidence>
<keyword evidence="4" id="KW-0805">Transcription regulation</keyword>
<dbReference type="SMART" id="SM00906">
    <property type="entry name" value="Fungal_trans"/>
    <property type="match status" value="1"/>
</dbReference>
<dbReference type="SUPFAM" id="SSF57701">
    <property type="entry name" value="Zn2/Cys6 DNA-binding domain"/>
    <property type="match status" value="1"/>
</dbReference>
<feature type="region of interest" description="Disordered" evidence="8">
    <location>
        <begin position="138"/>
        <end position="165"/>
    </location>
</feature>
<feature type="region of interest" description="Disordered" evidence="8">
    <location>
        <begin position="492"/>
        <end position="521"/>
    </location>
</feature>
<dbReference type="EMBL" id="CALTRL010005828">
    <property type="protein sequence ID" value="CAH7687047.1"/>
    <property type="molecule type" value="Genomic_DNA"/>
</dbReference>
<accession>A0AAV0BI89</accession>
<dbReference type="InterPro" id="IPR007219">
    <property type="entry name" value="XnlR_reg_dom"/>
</dbReference>
<feature type="compositionally biased region" description="Polar residues" evidence="8">
    <location>
        <begin position="155"/>
        <end position="164"/>
    </location>
</feature>
<evidence type="ECO:0000256" key="7">
    <source>
        <dbReference type="ARBA" id="ARBA00023242"/>
    </source>
</evidence>
<feature type="compositionally biased region" description="Low complexity" evidence="8">
    <location>
        <begin position="143"/>
        <end position="154"/>
    </location>
</feature>
<evidence type="ECO:0000256" key="2">
    <source>
        <dbReference type="ARBA" id="ARBA00022723"/>
    </source>
</evidence>
<comment type="caution">
    <text evidence="10">The sequence shown here is derived from an EMBL/GenBank/DDBJ whole genome shotgun (WGS) entry which is preliminary data.</text>
</comment>
<keyword evidence="5" id="KW-0238">DNA-binding</keyword>
<dbReference type="AlphaFoldDB" id="A0AAV0BI89"/>
<dbReference type="PANTHER" id="PTHR47782:SF12">
    <property type="entry name" value="ZN(II)2CYS6 TRANSCRIPTION FACTOR (EUROFUNG)"/>
    <property type="match status" value="1"/>
</dbReference>
<comment type="subcellular location">
    <subcellularLocation>
        <location evidence="1">Nucleus</location>
    </subcellularLocation>
</comment>
<dbReference type="Proteomes" id="UP001153365">
    <property type="component" value="Unassembled WGS sequence"/>
</dbReference>
<keyword evidence="7" id="KW-0539">Nucleus</keyword>
<evidence type="ECO:0000259" key="9">
    <source>
        <dbReference type="PROSITE" id="PS50048"/>
    </source>
</evidence>
<dbReference type="GO" id="GO:0000981">
    <property type="term" value="F:DNA-binding transcription factor activity, RNA polymerase II-specific"/>
    <property type="evidence" value="ECO:0007669"/>
    <property type="project" value="InterPro"/>
</dbReference>
<evidence type="ECO:0000256" key="1">
    <source>
        <dbReference type="ARBA" id="ARBA00004123"/>
    </source>
</evidence>
<dbReference type="GO" id="GO:0045944">
    <property type="term" value="P:positive regulation of transcription by RNA polymerase II"/>
    <property type="evidence" value="ECO:0007669"/>
    <property type="project" value="TreeGrafter"/>
</dbReference>
<evidence type="ECO:0000313" key="10">
    <source>
        <dbReference type="EMBL" id="CAH7687047.1"/>
    </source>
</evidence>
<proteinExistence type="predicted"/>
<dbReference type="CDD" id="cd12148">
    <property type="entry name" value="fungal_TF_MHR"/>
    <property type="match status" value="1"/>
</dbReference>
<evidence type="ECO:0000256" key="3">
    <source>
        <dbReference type="ARBA" id="ARBA00022833"/>
    </source>
</evidence>
<dbReference type="Pfam" id="PF04082">
    <property type="entry name" value="Fungal_trans"/>
    <property type="match status" value="1"/>
</dbReference>
<dbReference type="Pfam" id="PF00172">
    <property type="entry name" value="Zn_clus"/>
    <property type="match status" value="1"/>
</dbReference>
<feature type="region of interest" description="Disordered" evidence="8">
    <location>
        <begin position="623"/>
        <end position="643"/>
    </location>
</feature>
<dbReference type="PROSITE" id="PS50048">
    <property type="entry name" value="ZN2_CY6_FUNGAL_2"/>
    <property type="match status" value="1"/>
</dbReference>
<dbReference type="Gene3D" id="4.10.240.10">
    <property type="entry name" value="Zn(2)-C6 fungal-type DNA-binding domain"/>
    <property type="match status" value="1"/>
</dbReference>